<proteinExistence type="predicted"/>
<keyword evidence="2" id="KW-1185">Reference proteome</keyword>
<reference evidence="1 2" key="1">
    <citation type="journal article" date="2024" name="G3 (Bethesda)">
        <title>Genome assembly of Hibiscus sabdariffa L. provides insights into metabolisms of medicinal natural products.</title>
        <authorList>
            <person name="Kim T."/>
        </authorList>
    </citation>
    <scope>NUCLEOTIDE SEQUENCE [LARGE SCALE GENOMIC DNA]</scope>
    <source>
        <strain evidence="1">TK-2024</strain>
        <tissue evidence="1">Old leaves</tissue>
    </source>
</reference>
<dbReference type="Proteomes" id="UP001472677">
    <property type="component" value="Unassembled WGS sequence"/>
</dbReference>
<sequence>MNGSREFPDADNECGLDFLLRLLKSTAIDMYMVSNRSCNHNAVLPESWREKEMFDMNLSWKRLGNSSSDRENVMPEFTWRNITPENQHYFFLKAEFPKAAPLMG</sequence>
<gene>
    <name evidence="1" type="ORF">V6N12_026150</name>
</gene>
<organism evidence="1 2">
    <name type="scientific">Hibiscus sabdariffa</name>
    <name type="common">roselle</name>
    <dbReference type="NCBI Taxonomy" id="183260"/>
    <lineage>
        <taxon>Eukaryota</taxon>
        <taxon>Viridiplantae</taxon>
        <taxon>Streptophyta</taxon>
        <taxon>Embryophyta</taxon>
        <taxon>Tracheophyta</taxon>
        <taxon>Spermatophyta</taxon>
        <taxon>Magnoliopsida</taxon>
        <taxon>eudicotyledons</taxon>
        <taxon>Gunneridae</taxon>
        <taxon>Pentapetalae</taxon>
        <taxon>rosids</taxon>
        <taxon>malvids</taxon>
        <taxon>Malvales</taxon>
        <taxon>Malvaceae</taxon>
        <taxon>Malvoideae</taxon>
        <taxon>Hibiscus</taxon>
    </lineage>
</organism>
<name>A0ABR2DR73_9ROSI</name>
<comment type="caution">
    <text evidence="1">The sequence shown here is derived from an EMBL/GenBank/DDBJ whole genome shotgun (WGS) entry which is preliminary data.</text>
</comment>
<evidence type="ECO:0000313" key="1">
    <source>
        <dbReference type="EMBL" id="KAK8545314.1"/>
    </source>
</evidence>
<dbReference type="EMBL" id="JBBPBM010000023">
    <property type="protein sequence ID" value="KAK8545314.1"/>
    <property type="molecule type" value="Genomic_DNA"/>
</dbReference>
<protein>
    <submittedName>
        <fullName evidence="1">Uncharacterized protein</fullName>
    </submittedName>
</protein>
<accession>A0ABR2DR73</accession>
<evidence type="ECO:0000313" key="2">
    <source>
        <dbReference type="Proteomes" id="UP001472677"/>
    </source>
</evidence>